<dbReference type="GO" id="GO:0005524">
    <property type="term" value="F:ATP binding"/>
    <property type="evidence" value="ECO:0007669"/>
    <property type="project" value="InterPro"/>
</dbReference>
<dbReference type="InterPro" id="IPR027417">
    <property type="entry name" value="P-loop_NTPase"/>
</dbReference>
<dbReference type="InterPro" id="IPR052934">
    <property type="entry name" value="Methyl-DNA_Rec/Restrict_Enz"/>
</dbReference>
<dbReference type="InterPro" id="IPR011704">
    <property type="entry name" value="ATPase_dyneun-rel_AAA"/>
</dbReference>
<dbReference type="Gene3D" id="1.10.10.10">
    <property type="entry name" value="Winged helix-like DNA-binding domain superfamily/Winged helix DNA-binding domain"/>
    <property type="match status" value="1"/>
</dbReference>
<dbReference type="Gene3D" id="3.40.50.300">
    <property type="entry name" value="P-loop containing nucleotide triphosphate hydrolases"/>
    <property type="match status" value="1"/>
</dbReference>
<sequence length="464" mass="53367">MDTQSRDYLSSLGINLSKTGAKARCSAKDYLTLMNNLEIRFSEEKFPVHSYPELSLKAWQQPSKKSSEEATSPDKRDGWKPLILERIEQLCRSNESAVFTREQFHTEYLEELSSLFPDNNTPDMTIDRQMQILRDESIIGFLKRGQYEWYGYEDIVDDLSSVNESAEYLEPYNVTNIINDGCFLAEETVTHLLQRLRDKKNLILQGSPGTGKTWLAKRLAYALINEKKESNLCAVQFHPNLSYEDFVRGWRPSGDGKLTLCDGPFLEAVELARENPNQKYVVVIEEINRGNPAQIFGEMLTLLEADKRTPSEGLALSYKKNNNERVYIPENLYVIGTMNIADRSLALVDLALRRRFAFFTLETTLDDTWMNWVSTANQIPIPFLLTVKQRIDHLNNLIETDQRLGKQFKVGHSYVTPSFSSEISDPVSWFFDVVNTEIYPLLEEYWFDSIETAENARLALLEGL</sequence>
<dbReference type="PANTHER" id="PTHR37291">
    <property type="entry name" value="5-METHYLCYTOSINE-SPECIFIC RESTRICTION ENZYME B"/>
    <property type="match status" value="1"/>
</dbReference>
<dbReference type="Pfam" id="PF07728">
    <property type="entry name" value="AAA_5"/>
    <property type="match status" value="1"/>
</dbReference>
<dbReference type="CDD" id="cd00009">
    <property type="entry name" value="AAA"/>
    <property type="match status" value="1"/>
</dbReference>
<dbReference type="KEGG" id="vck:PG915_04010"/>
<dbReference type="InterPro" id="IPR041368">
    <property type="entry name" value="DRP_C"/>
</dbReference>
<proteinExistence type="predicted"/>
<gene>
    <name evidence="2" type="ORF">PG915_04010</name>
</gene>
<evidence type="ECO:0000313" key="2">
    <source>
        <dbReference type="EMBL" id="XCD16725.1"/>
    </source>
</evidence>
<evidence type="ECO:0000259" key="1">
    <source>
        <dbReference type="SMART" id="SM00382"/>
    </source>
</evidence>
<name>A0AAU8BLP8_9VIBR</name>
<dbReference type="RefSeq" id="WP_353497963.1">
    <property type="nucleotide sequence ID" value="NZ_CP115920.1"/>
</dbReference>
<protein>
    <submittedName>
        <fullName evidence="2">McrB family protein</fullName>
    </submittedName>
</protein>
<dbReference type="AlphaFoldDB" id="A0AAU8BLP8"/>
<dbReference type="InterPro" id="IPR003593">
    <property type="entry name" value="AAA+_ATPase"/>
</dbReference>
<dbReference type="EMBL" id="CP115920">
    <property type="protein sequence ID" value="XCD16725.1"/>
    <property type="molecule type" value="Genomic_DNA"/>
</dbReference>
<organism evidence="2">
    <name type="scientific">Vibrio chaetopteri</name>
    <dbReference type="NCBI Taxonomy" id="3016528"/>
    <lineage>
        <taxon>Bacteria</taxon>
        <taxon>Pseudomonadati</taxon>
        <taxon>Pseudomonadota</taxon>
        <taxon>Gammaproteobacteria</taxon>
        <taxon>Vibrionales</taxon>
        <taxon>Vibrionaceae</taxon>
        <taxon>Vibrio</taxon>
    </lineage>
</organism>
<feature type="domain" description="AAA+ ATPase" evidence="1">
    <location>
        <begin position="198"/>
        <end position="362"/>
    </location>
</feature>
<dbReference type="InterPro" id="IPR036388">
    <property type="entry name" value="WH-like_DNA-bd_sf"/>
</dbReference>
<reference evidence="2" key="1">
    <citation type="submission" date="2023-01" db="EMBL/GenBank/DDBJ databases">
        <title>Vibrio sp. CB1-14 genome sequencing.</title>
        <authorList>
            <person name="Otstavnykh N."/>
            <person name="Isaeva M."/>
            <person name="Meleshko D."/>
        </authorList>
    </citation>
    <scope>NUCLEOTIDE SEQUENCE</scope>
    <source>
        <strain evidence="2">CB1-14</strain>
    </source>
</reference>
<dbReference type="SMART" id="SM00382">
    <property type="entry name" value="AAA"/>
    <property type="match status" value="1"/>
</dbReference>
<dbReference type="GO" id="GO:0016887">
    <property type="term" value="F:ATP hydrolysis activity"/>
    <property type="evidence" value="ECO:0007669"/>
    <property type="project" value="InterPro"/>
</dbReference>
<dbReference type="SUPFAM" id="SSF52540">
    <property type="entry name" value="P-loop containing nucleoside triphosphate hydrolases"/>
    <property type="match status" value="1"/>
</dbReference>
<dbReference type="Pfam" id="PF17726">
    <property type="entry name" value="DpnI_C"/>
    <property type="match status" value="1"/>
</dbReference>
<dbReference type="PANTHER" id="PTHR37291:SF1">
    <property type="entry name" value="TYPE IV METHYL-DIRECTED RESTRICTION ENZYME ECOKMCRB SUBUNIT"/>
    <property type="match status" value="1"/>
</dbReference>
<accession>A0AAU8BLP8</accession>